<organism evidence="3 4">
    <name type="scientific">Rathayibacter festucae DSM 15932</name>
    <dbReference type="NCBI Taxonomy" id="1328866"/>
    <lineage>
        <taxon>Bacteria</taxon>
        <taxon>Bacillati</taxon>
        <taxon>Actinomycetota</taxon>
        <taxon>Actinomycetes</taxon>
        <taxon>Micrococcales</taxon>
        <taxon>Microbacteriaceae</taxon>
        <taxon>Rathayibacter</taxon>
    </lineage>
</organism>
<evidence type="ECO:0000256" key="1">
    <source>
        <dbReference type="SAM" id="MobiDB-lite"/>
    </source>
</evidence>
<feature type="signal peptide" evidence="2">
    <location>
        <begin position="1"/>
        <end position="27"/>
    </location>
</feature>
<protein>
    <submittedName>
        <fullName evidence="3">Uncharacterized protein</fullName>
    </submittedName>
</protein>
<sequence>MRNTRTAAACVAATTLLGLLSATPAMAGPLDPGAGGIVQREDSPGADLGLLGHSVTDVPAGQFDRGEAAMSASRQPGGPDVRELGLPSREVPTVPAPTPTPIEPALADTSAEPAAATESTAPTAPGAAPIAQQPFVIATLSDEGVLVSVSDDLYRTDKRFVVIVEGKPVAQIQNKRTRGVLRVVPDVVEGRTVLYIPGVKPGDRMAVTEYAGSLDDGFDDSLRRTRVYAAQLGDALPATAPSAPAA</sequence>
<dbReference type="EMBL" id="CP028137">
    <property type="protein sequence ID" value="AZZ53081.1"/>
    <property type="molecule type" value="Genomic_DNA"/>
</dbReference>
<evidence type="ECO:0000313" key="4">
    <source>
        <dbReference type="Proteomes" id="UP000285317"/>
    </source>
</evidence>
<accession>A0A3T0T3A8</accession>
<feature type="region of interest" description="Disordered" evidence="1">
    <location>
        <begin position="33"/>
        <end position="127"/>
    </location>
</feature>
<feature type="compositionally biased region" description="Low complexity" evidence="1">
    <location>
        <begin position="103"/>
        <end position="127"/>
    </location>
</feature>
<dbReference type="RefSeq" id="WP_127887638.1">
    <property type="nucleotide sequence ID" value="NZ_CP028137.1"/>
</dbReference>
<keyword evidence="2" id="KW-0732">Signal</keyword>
<gene>
    <name evidence="3" type="ORF">C1I64_14255</name>
</gene>
<evidence type="ECO:0000256" key="2">
    <source>
        <dbReference type="SAM" id="SignalP"/>
    </source>
</evidence>
<dbReference type="AlphaFoldDB" id="A0A3T0T3A8"/>
<feature type="chain" id="PRO_5019350759" evidence="2">
    <location>
        <begin position="28"/>
        <end position="246"/>
    </location>
</feature>
<dbReference type="KEGG" id="rfs:C1I64_14255"/>
<reference evidence="3 4" key="1">
    <citation type="submission" date="2018-03" db="EMBL/GenBank/DDBJ databases">
        <title>Bacteriophage NCPPB3778 and a type I-E CRISPR drive the evolution of the US Biological Select Agent, Rathayibacter toxicus.</title>
        <authorList>
            <person name="Davis E.W.II."/>
            <person name="Tabima J.F."/>
            <person name="Weisberg A.J."/>
            <person name="Dantas Lopes L."/>
            <person name="Wiseman M.S."/>
            <person name="Wiseman M.S."/>
            <person name="Pupko T."/>
            <person name="Belcher M.S."/>
            <person name="Sechler A.J."/>
            <person name="Tancos M.A."/>
            <person name="Schroeder B.K."/>
            <person name="Murray T.D."/>
            <person name="Luster D.G."/>
            <person name="Schneider W.L."/>
            <person name="Rogers E."/>
            <person name="Andreote F.D."/>
            <person name="Grunwald N.J."/>
            <person name="Putnam M.L."/>
            <person name="Chang J.H."/>
        </authorList>
    </citation>
    <scope>NUCLEOTIDE SEQUENCE [LARGE SCALE GENOMIC DNA]</scope>
    <source>
        <strain evidence="3 4">DSM 15932</strain>
    </source>
</reference>
<evidence type="ECO:0000313" key="3">
    <source>
        <dbReference type="EMBL" id="AZZ53081.1"/>
    </source>
</evidence>
<name>A0A3T0T3A8_9MICO</name>
<dbReference type="Proteomes" id="UP000285317">
    <property type="component" value="Chromosome"/>
</dbReference>
<proteinExistence type="predicted"/>